<organism evidence="4 5">
    <name type="scientific">Amphiprion ocellaris</name>
    <name type="common">Clown anemonefish</name>
    <dbReference type="NCBI Taxonomy" id="80972"/>
    <lineage>
        <taxon>Eukaryota</taxon>
        <taxon>Metazoa</taxon>
        <taxon>Chordata</taxon>
        <taxon>Craniata</taxon>
        <taxon>Vertebrata</taxon>
        <taxon>Euteleostomi</taxon>
        <taxon>Actinopterygii</taxon>
        <taxon>Neopterygii</taxon>
        <taxon>Teleostei</taxon>
        <taxon>Neoteleostei</taxon>
        <taxon>Acanthomorphata</taxon>
        <taxon>Ovalentaria</taxon>
        <taxon>Pomacentridae</taxon>
        <taxon>Amphiprion</taxon>
    </lineage>
</organism>
<evidence type="ECO:0000256" key="2">
    <source>
        <dbReference type="SAM" id="Phobius"/>
    </source>
</evidence>
<evidence type="ECO:0000313" key="4">
    <source>
        <dbReference type="Ensembl" id="ENSAOCP00000072773.1"/>
    </source>
</evidence>
<dbReference type="SMART" id="SM00674">
    <property type="entry name" value="CENPB"/>
    <property type="match status" value="1"/>
</dbReference>
<dbReference type="PROSITE" id="PS51253">
    <property type="entry name" value="HTH_CENPB"/>
    <property type="match status" value="1"/>
</dbReference>
<sequence length="162" mass="18751">MQSTIISKKRGKILEEMEKLLTIWLEDQQQRRIPLSLMLIQEKAKSIFEDVKAKAGESAAEETFSASHGWFSHFKKRANFHHVAVSGEAASVTYTSLKHTYINLKHTYISLKHTFHTKYSTEATYERIHLTNDRSERISFVSWGASVLFCFCFLSSKLILYL</sequence>
<feature type="transmembrane region" description="Helical" evidence="2">
    <location>
        <begin position="140"/>
        <end position="160"/>
    </location>
</feature>
<keyword evidence="5" id="KW-1185">Reference proteome</keyword>
<evidence type="ECO:0000259" key="3">
    <source>
        <dbReference type="PROSITE" id="PS51253"/>
    </source>
</evidence>
<protein>
    <recommendedName>
        <fullName evidence="3">HTH CENPB-type domain-containing protein</fullName>
    </recommendedName>
</protein>
<accession>A0AAQ6A329</accession>
<keyword evidence="1" id="KW-0238">DNA-binding</keyword>
<evidence type="ECO:0000256" key="1">
    <source>
        <dbReference type="ARBA" id="ARBA00023125"/>
    </source>
</evidence>
<dbReference type="Pfam" id="PF03221">
    <property type="entry name" value="HTH_Tnp_Tc5"/>
    <property type="match status" value="1"/>
</dbReference>
<dbReference type="InterPro" id="IPR009057">
    <property type="entry name" value="Homeodomain-like_sf"/>
</dbReference>
<feature type="domain" description="HTH CENPB-type" evidence="3">
    <location>
        <begin position="5"/>
        <end position="84"/>
    </location>
</feature>
<keyword evidence="2" id="KW-0472">Membrane</keyword>
<evidence type="ECO:0000313" key="5">
    <source>
        <dbReference type="Proteomes" id="UP001501940"/>
    </source>
</evidence>
<dbReference type="Proteomes" id="UP001501940">
    <property type="component" value="Chromosome 12"/>
</dbReference>
<dbReference type="AlphaFoldDB" id="A0AAQ6A329"/>
<reference evidence="4" key="2">
    <citation type="submission" date="2025-08" db="UniProtKB">
        <authorList>
            <consortium name="Ensembl"/>
        </authorList>
    </citation>
    <scope>IDENTIFICATION</scope>
</reference>
<proteinExistence type="predicted"/>
<dbReference type="InterPro" id="IPR006600">
    <property type="entry name" value="HTH_CenpB_DNA-bd_dom"/>
</dbReference>
<dbReference type="PANTHER" id="PTHR19303:SF26">
    <property type="entry name" value="TIGGER TRANSPOSABLE ELEMENT-DERIVED PROTEIN 1"/>
    <property type="match status" value="1"/>
</dbReference>
<dbReference type="GeneTree" id="ENSGT00740000116679"/>
<keyword evidence="2" id="KW-1133">Transmembrane helix</keyword>
<dbReference type="PANTHER" id="PTHR19303">
    <property type="entry name" value="TRANSPOSON"/>
    <property type="match status" value="1"/>
</dbReference>
<dbReference type="InterPro" id="IPR050863">
    <property type="entry name" value="CenT-Element_Derived"/>
</dbReference>
<reference evidence="4" key="3">
    <citation type="submission" date="2025-09" db="UniProtKB">
        <authorList>
            <consortium name="Ensembl"/>
        </authorList>
    </citation>
    <scope>IDENTIFICATION</scope>
</reference>
<dbReference type="Ensembl" id="ENSAOCT00000043690.1">
    <property type="protein sequence ID" value="ENSAOCP00000072773.1"/>
    <property type="gene ID" value="ENSAOCG00000025455.1"/>
</dbReference>
<dbReference type="Gene3D" id="1.10.10.60">
    <property type="entry name" value="Homeodomain-like"/>
    <property type="match status" value="1"/>
</dbReference>
<reference evidence="4 5" key="1">
    <citation type="submission" date="2022-01" db="EMBL/GenBank/DDBJ databases">
        <title>A chromosome-scale genome assembly of the false clownfish, Amphiprion ocellaris.</title>
        <authorList>
            <person name="Ryu T."/>
        </authorList>
    </citation>
    <scope>NUCLEOTIDE SEQUENCE [LARGE SCALE GENOMIC DNA]</scope>
</reference>
<keyword evidence="2" id="KW-0812">Transmembrane</keyword>
<name>A0AAQ6A329_AMPOC</name>
<dbReference type="GO" id="GO:0003677">
    <property type="term" value="F:DNA binding"/>
    <property type="evidence" value="ECO:0007669"/>
    <property type="project" value="UniProtKB-KW"/>
</dbReference>
<dbReference type="GO" id="GO:0005634">
    <property type="term" value="C:nucleus"/>
    <property type="evidence" value="ECO:0007669"/>
    <property type="project" value="TreeGrafter"/>
</dbReference>
<dbReference type="SUPFAM" id="SSF46689">
    <property type="entry name" value="Homeodomain-like"/>
    <property type="match status" value="1"/>
</dbReference>